<dbReference type="EMBL" id="FP475956">
    <property type="protein sequence ID" value="CAZ88665.1"/>
    <property type="molecule type" value="Genomic_DNA"/>
</dbReference>
<evidence type="ECO:0000313" key="4">
    <source>
        <dbReference type="Proteomes" id="UP000002372"/>
    </source>
</evidence>
<dbReference type="Proteomes" id="UP000078599">
    <property type="component" value="Unassembled WGS sequence"/>
</dbReference>
<evidence type="ECO:0000313" key="3">
    <source>
        <dbReference type="EMBL" id="CQR31925.1"/>
    </source>
</evidence>
<feature type="region of interest" description="Disordered" evidence="1">
    <location>
        <begin position="1"/>
        <end position="41"/>
    </location>
</feature>
<proteinExistence type="predicted"/>
<gene>
    <name evidence="2" type="ordered locus">THI_2004</name>
    <name evidence="3" type="ORF">THICB1_20022</name>
</gene>
<dbReference type="Proteomes" id="UP000002372">
    <property type="component" value="Chromosome"/>
</dbReference>
<name>D6CTP6_THIA3</name>
<evidence type="ECO:0000313" key="2">
    <source>
        <dbReference type="EMBL" id="CAZ88665.1"/>
    </source>
</evidence>
<evidence type="ECO:0000313" key="5">
    <source>
        <dbReference type="Proteomes" id="UP000078599"/>
    </source>
</evidence>
<organism evidence="2 4">
    <name type="scientific">Thiomonas arsenitoxydans (strain DSM 22701 / CIP 110005 / 3As)</name>
    <dbReference type="NCBI Taxonomy" id="426114"/>
    <lineage>
        <taxon>Bacteria</taxon>
        <taxon>Pseudomonadati</taxon>
        <taxon>Pseudomonadota</taxon>
        <taxon>Betaproteobacteria</taxon>
        <taxon>Burkholderiales</taxon>
        <taxon>Thiomonas</taxon>
    </lineage>
</organism>
<dbReference type="HOGENOM" id="CLU_3278005_0_0_4"/>
<accession>D6CTP6</accession>
<keyword evidence="5" id="KW-1185">Reference proteome</keyword>
<reference evidence="4" key="2">
    <citation type="journal article" date="2010" name="PLoS Genet.">
        <title>Structure, function, and evolution of the Thiomonas spp. genome.</title>
        <authorList>
            <person name="Arsene-Ploetze F."/>
            <person name="Koechler S."/>
            <person name="Marchal M."/>
            <person name="Coppee J.Y."/>
            <person name="Chandler M."/>
            <person name="Bonnefoy V."/>
            <person name="Brochier-Armanet C."/>
            <person name="Barakat M."/>
            <person name="Barbe V."/>
            <person name="Battaglia-Brunet F."/>
            <person name="Bruneel O."/>
            <person name="Bryan C.G."/>
            <person name="Cleiss-Arnold J."/>
            <person name="Cruveiller S."/>
            <person name="Erhardt M."/>
            <person name="Heinrich-Salmeron A."/>
            <person name="Hommais F."/>
            <person name="Joulian C."/>
            <person name="Krin E."/>
            <person name="Lieutaud A."/>
            <person name="Lievremont D."/>
            <person name="Michel C."/>
            <person name="Muller D."/>
            <person name="Ortet P."/>
            <person name="Proux C."/>
            <person name="Siguier P."/>
            <person name="Roche D."/>
            <person name="Rouy Z."/>
            <person name="Salvignol G."/>
            <person name="Slyemi D."/>
            <person name="Talla E."/>
            <person name="Weiss S."/>
            <person name="Weissenbach J."/>
            <person name="Medigue C."/>
            <person name="Bertin P.N."/>
        </authorList>
    </citation>
    <scope>NUCLEOTIDE SEQUENCE [LARGE SCALE GENOMIC DNA]</scope>
    <source>
        <strain evidence="4">DSM 22701 / CIP 110005 / 3As</strain>
    </source>
</reference>
<reference evidence="2" key="3">
    <citation type="submission" date="2010-07" db="EMBL/GenBank/DDBJ databases">
        <authorList>
            <person name="Genoscope - CEA"/>
        </authorList>
    </citation>
    <scope>NUCLEOTIDE SEQUENCE</scope>
    <source>
        <strain evidence="2">3As</strain>
    </source>
</reference>
<dbReference type="KEGG" id="thi:THI_2004"/>
<protein>
    <submittedName>
        <fullName evidence="2">Uncharacterized protein</fullName>
    </submittedName>
</protein>
<evidence type="ECO:0000256" key="1">
    <source>
        <dbReference type="SAM" id="MobiDB-lite"/>
    </source>
</evidence>
<sequence>MPSQCLANHRERSISAPLSKKTRRTDQSDSLGFKSDSLLDA</sequence>
<reference key="1">
    <citation type="submission" date="2009-07" db="EMBL/GenBank/DDBJ databases">
        <authorList>
            <person name="Genoscope - CEA"/>
        </authorList>
    </citation>
    <scope>NUCLEOTIDE SEQUENCE</scope>
    <source>
        <strain>3As</strain>
    </source>
</reference>
<reference evidence="3 5" key="4">
    <citation type="submission" date="2015-03" db="EMBL/GenBank/DDBJ databases">
        <authorList>
            <person name="Regsiter A."/>
            <person name="william w."/>
        </authorList>
    </citation>
    <scope>NUCLEOTIDE SEQUENCE [LARGE SCALE GENOMIC DNA]</scope>
    <source>
        <strain evidence="3 5">CB1</strain>
    </source>
</reference>
<dbReference type="AlphaFoldDB" id="D6CTP6"/>
<dbReference type="EMBL" id="CTRI01000012">
    <property type="protein sequence ID" value="CQR31925.1"/>
    <property type="molecule type" value="Genomic_DNA"/>
</dbReference>